<reference evidence="1" key="1">
    <citation type="journal article" date="2023" name="Mol. Ecol. Resour.">
        <title>Chromosome-level genome assembly of a triploid poplar Populus alba 'Berolinensis'.</title>
        <authorList>
            <person name="Chen S."/>
            <person name="Yu Y."/>
            <person name="Wang X."/>
            <person name="Wang S."/>
            <person name="Zhang T."/>
            <person name="Zhou Y."/>
            <person name="He R."/>
            <person name="Meng N."/>
            <person name="Wang Y."/>
            <person name="Liu W."/>
            <person name="Liu Z."/>
            <person name="Liu J."/>
            <person name="Guo Q."/>
            <person name="Huang H."/>
            <person name="Sederoff R.R."/>
            <person name="Wang G."/>
            <person name="Qu G."/>
            <person name="Chen S."/>
        </authorList>
    </citation>
    <scope>NUCLEOTIDE SEQUENCE</scope>
    <source>
        <strain evidence="1">SC-2020</strain>
    </source>
</reference>
<comment type="caution">
    <text evidence="1">The sequence shown here is derived from an EMBL/GenBank/DDBJ whole genome shotgun (WGS) entry which is preliminary data.</text>
</comment>
<accession>A0AAD6R7H6</accession>
<dbReference type="AlphaFoldDB" id="A0AAD6R7H6"/>
<proteinExistence type="predicted"/>
<keyword evidence="2" id="KW-1185">Reference proteome</keyword>
<sequence length="163" mass="18495">MREGRVSSDPPLQLDLLPLPWSKKNTTSNPYMRFSSQRTMSGRRSFEELLLLFHMKVALELFTSTKSKHKTEAKKLRFFIVKGNKEQGKGHLGSLSPPLSQFKTVLEITVSKEQFPSAMVCHQSEQHLSLLLSTNVSEYVTETYLMFIVSGRGPCLKLFGLCP</sequence>
<dbReference type="EMBL" id="JAQIZT010000003">
    <property type="protein sequence ID" value="KAJ7003795.1"/>
    <property type="molecule type" value="Genomic_DNA"/>
</dbReference>
<protein>
    <submittedName>
        <fullName evidence="1">Uncharacterized protein</fullName>
    </submittedName>
</protein>
<name>A0AAD6R7H6_9ROSI</name>
<organism evidence="1 2">
    <name type="scientific">Populus alba x Populus x berolinensis</name>
    <dbReference type="NCBI Taxonomy" id="444605"/>
    <lineage>
        <taxon>Eukaryota</taxon>
        <taxon>Viridiplantae</taxon>
        <taxon>Streptophyta</taxon>
        <taxon>Embryophyta</taxon>
        <taxon>Tracheophyta</taxon>
        <taxon>Spermatophyta</taxon>
        <taxon>Magnoliopsida</taxon>
        <taxon>eudicotyledons</taxon>
        <taxon>Gunneridae</taxon>
        <taxon>Pentapetalae</taxon>
        <taxon>rosids</taxon>
        <taxon>fabids</taxon>
        <taxon>Malpighiales</taxon>
        <taxon>Salicaceae</taxon>
        <taxon>Saliceae</taxon>
        <taxon>Populus</taxon>
    </lineage>
</organism>
<dbReference type="Proteomes" id="UP001164929">
    <property type="component" value="Chromosome 3"/>
</dbReference>
<gene>
    <name evidence="1" type="ORF">NC653_008869</name>
</gene>
<evidence type="ECO:0000313" key="2">
    <source>
        <dbReference type="Proteomes" id="UP001164929"/>
    </source>
</evidence>
<evidence type="ECO:0000313" key="1">
    <source>
        <dbReference type="EMBL" id="KAJ7003795.1"/>
    </source>
</evidence>